<evidence type="ECO:0000313" key="24">
    <source>
        <dbReference type="Proteomes" id="UP001501920"/>
    </source>
</evidence>
<feature type="transmembrane region" description="Helical" evidence="20">
    <location>
        <begin position="223"/>
        <end position="246"/>
    </location>
</feature>
<evidence type="ECO:0000256" key="19">
    <source>
        <dbReference type="ARBA" id="ARBA00037540"/>
    </source>
</evidence>
<evidence type="ECO:0000256" key="10">
    <source>
        <dbReference type="ARBA" id="ARBA00023170"/>
    </source>
</evidence>
<keyword evidence="4 20" id="KW-0732">Signal</keyword>
<evidence type="ECO:0000256" key="16">
    <source>
        <dbReference type="ARBA" id="ARBA00034430"/>
    </source>
</evidence>
<dbReference type="InterPro" id="IPR049944">
    <property type="entry name" value="LGIC_TM_5-HT3"/>
</dbReference>
<evidence type="ECO:0000256" key="4">
    <source>
        <dbReference type="ARBA" id="ARBA00022729"/>
    </source>
</evidence>
<name>A0A3B4C7I8_PYGNA</name>
<reference evidence="23 24" key="1">
    <citation type="submission" date="2020-10" db="EMBL/GenBank/DDBJ databases">
        <title>Pygocentrus nattereri (red-bellied piranha) genome, fPygNat1, primary haplotype.</title>
        <authorList>
            <person name="Myers G."/>
            <person name="Meyer A."/>
            <person name="Karagic N."/>
            <person name="Pippel M."/>
            <person name="Winkler S."/>
            <person name="Tracey A."/>
            <person name="Wood J."/>
            <person name="Formenti G."/>
            <person name="Howe K."/>
            <person name="Fedrigo O."/>
            <person name="Jarvis E.D."/>
        </authorList>
    </citation>
    <scope>NUCLEOTIDE SEQUENCE [LARGE SCALE GENOMIC DNA]</scope>
</reference>
<keyword evidence="13" id="KW-1071">Ligand-gated ion channel</keyword>
<evidence type="ECO:0000256" key="7">
    <source>
        <dbReference type="ARBA" id="ARBA00023065"/>
    </source>
</evidence>
<keyword evidence="2" id="KW-1003">Cell membrane</keyword>
<dbReference type="InterPro" id="IPR006029">
    <property type="entry name" value="Neurotrans-gated_channel_TM"/>
</dbReference>
<evidence type="ECO:0008006" key="25">
    <source>
        <dbReference type="Google" id="ProtNLM"/>
    </source>
</evidence>
<dbReference type="OMA" id="PVNCAER"/>
<comment type="similarity">
    <text evidence="20">Belongs to the ligand-gated ion channel (TC 1.A.9) family.</text>
</comment>
<feature type="transmembrane region" description="Helical" evidence="20">
    <location>
        <begin position="412"/>
        <end position="434"/>
    </location>
</feature>
<protein>
    <recommendedName>
        <fullName evidence="25">Neurotransmitter-gated ion-channel ligand-binding domain-containing protein</fullName>
    </recommendedName>
</protein>
<evidence type="ECO:0000256" key="18">
    <source>
        <dbReference type="ARBA" id="ARBA00036634"/>
    </source>
</evidence>
<dbReference type="InterPro" id="IPR018000">
    <property type="entry name" value="Neurotransmitter_ion_chnl_CS"/>
</dbReference>
<keyword evidence="6" id="KW-0770">Synapse</keyword>
<dbReference type="GO" id="GO:0004888">
    <property type="term" value="F:transmembrane signaling receptor activity"/>
    <property type="evidence" value="ECO:0007669"/>
    <property type="project" value="InterPro"/>
</dbReference>
<dbReference type="PROSITE" id="PS00236">
    <property type="entry name" value="NEUROTR_ION_CHANNEL"/>
    <property type="match status" value="1"/>
</dbReference>
<evidence type="ECO:0000256" key="17">
    <source>
        <dbReference type="ARBA" id="ARBA00036239"/>
    </source>
</evidence>
<dbReference type="CDD" id="cd19063">
    <property type="entry name" value="LGIC_TM_5-HT3"/>
    <property type="match status" value="1"/>
</dbReference>
<dbReference type="Gene3D" id="2.70.170.10">
    <property type="entry name" value="Neurotransmitter-gated ion-channel ligand-binding domain"/>
    <property type="match status" value="1"/>
</dbReference>
<dbReference type="Pfam" id="PF02931">
    <property type="entry name" value="Neur_chan_LBD"/>
    <property type="match status" value="1"/>
</dbReference>
<evidence type="ECO:0000256" key="2">
    <source>
        <dbReference type="ARBA" id="ARBA00022475"/>
    </source>
</evidence>
<keyword evidence="8 20" id="KW-0472">Membrane</keyword>
<dbReference type="OrthoDB" id="6097796at2759"/>
<evidence type="ECO:0000256" key="11">
    <source>
        <dbReference type="ARBA" id="ARBA00023180"/>
    </source>
</evidence>
<dbReference type="GeneTree" id="ENSGT00940000158478"/>
<evidence type="ECO:0000256" key="6">
    <source>
        <dbReference type="ARBA" id="ARBA00023018"/>
    </source>
</evidence>
<feature type="domain" description="Neurotransmitter-gated ion-channel transmembrane" evidence="22">
    <location>
        <begin position="230"/>
        <end position="346"/>
    </location>
</feature>
<dbReference type="Gene3D" id="1.20.58.390">
    <property type="entry name" value="Neurotransmitter-gated ion-channel transmembrane domain"/>
    <property type="match status" value="1"/>
</dbReference>
<gene>
    <name evidence="23" type="primary">HTR3B</name>
</gene>
<evidence type="ECO:0000256" key="15">
    <source>
        <dbReference type="ARBA" id="ARBA00034104"/>
    </source>
</evidence>
<organism evidence="23 24">
    <name type="scientific">Pygocentrus nattereri</name>
    <name type="common">Red-bellied piranha</name>
    <dbReference type="NCBI Taxonomy" id="42514"/>
    <lineage>
        <taxon>Eukaryota</taxon>
        <taxon>Metazoa</taxon>
        <taxon>Chordata</taxon>
        <taxon>Craniata</taxon>
        <taxon>Vertebrata</taxon>
        <taxon>Euteleostomi</taxon>
        <taxon>Actinopterygii</taxon>
        <taxon>Neopterygii</taxon>
        <taxon>Teleostei</taxon>
        <taxon>Ostariophysi</taxon>
        <taxon>Characiformes</taxon>
        <taxon>Characoidei</taxon>
        <taxon>Pygocentrus</taxon>
    </lineage>
</organism>
<keyword evidence="9" id="KW-1015">Disulfide bond</keyword>
<keyword evidence="10" id="KW-0675">Receptor</keyword>
<feature type="domain" description="Neurotransmitter-gated ion-channel ligand-binding" evidence="21">
    <location>
        <begin position="36"/>
        <end position="220"/>
    </location>
</feature>
<feature type="chain" id="PRO_5022269720" description="Neurotransmitter-gated ion-channel ligand-binding domain-containing protein" evidence="20">
    <location>
        <begin position="20"/>
        <end position="436"/>
    </location>
</feature>
<evidence type="ECO:0000256" key="8">
    <source>
        <dbReference type="ARBA" id="ARBA00023136"/>
    </source>
</evidence>
<keyword evidence="3 20" id="KW-0812">Transmembrane</keyword>
<dbReference type="InterPro" id="IPR038050">
    <property type="entry name" value="Neuro_actylchol_rec"/>
</dbReference>
<dbReference type="SUPFAM" id="SSF90112">
    <property type="entry name" value="Neurotransmitter-gated ion-channel transmembrane pore"/>
    <property type="match status" value="1"/>
</dbReference>
<dbReference type="Proteomes" id="UP001501920">
    <property type="component" value="Chromosome 12"/>
</dbReference>
<comment type="catalytic activity">
    <reaction evidence="17">
        <text>Na(+)(in) = Na(+)(out)</text>
        <dbReference type="Rhea" id="RHEA:34963"/>
        <dbReference type="ChEBI" id="CHEBI:29101"/>
    </reaction>
</comment>
<dbReference type="InterPro" id="IPR036719">
    <property type="entry name" value="Neuro-gated_channel_TM_sf"/>
</dbReference>
<feature type="signal peptide" evidence="20">
    <location>
        <begin position="1"/>
        <end position="19"/>
    </location>
</feature>
<keyword evidence="7 20" id="KW-0406">Ion transport</keyword>
<evidence type="ECO:0000256" key="3">
    <source>
        <dbReference type="ARBA" id="ARBA00022692"/>
    </source>
</evidence>
<accession>A0A3B4C7I8</accession>
<dbReference type="GO" id="GO:0005230">
    <property type="term" value="F:extracellular ligand-gated monoatomic ion channel activity"/>
    <property type="evidence" value="ECO:0007669"/>
    <property type="project" value="InterPro"/>
</dbReference>
<reference evidence="23" key="2">
    <citation type="submission" date="2025-08" db="UniProtKB">
        <authorList>
            <consortium name="Ensembl"/>
        </authorList>
    </citation>
    <scope>IDENTIFICATION</scope>
</reference>
<dbReference type="SUPFAM" id="SSF63712">
    <property type="entry name" value="Nicotinic receptor ligand binding domain-like"/>
    <property type="match status" value="1"/>
</dbReference>
<dbReference type="AlphaFoldDB" id="A0A3B4C7I8"/>
<dbReference type="InterPro" id="IPR036734">
    <property type="entry name" value="Neur_chan_lig-bd_sf"/>
</dbReference>
<evidence type="ECO:0000256" key="14">
    <source>
        <dbReference type="ARBA" id="ARBA00023303"/>
    </source>
</evidence>
<feature type="transmembrane region" description="Helical" evidence="20">
    <location>
        <begin position="258"/>
        <end position="278"/>
    </location>
</feature>
<evidence type="ECO:0000313" key="23">
    <source>
        <dbReference type="Ensembl" id="ENSPNAP00000007857.1"/>
    </source>
</evidence>
<comment type="catalytic activity">
    <reaction evidence="16">
        <text>K(+)(in) = K(+)(out)</text>
        <dbReference type="Rhea" id="RHEA:29463"/>
        <dbReference type="ChEBI" id="CHEBI:29103"/>
    </reaction>
</comment>
<sequence length="436" mass="50174">MAGWITLLAVFLSSTVCCANSDMISVVSNITRFSSAWVRPVKDWSSPLSLYLDLHVLKILDVNEKEETVKLHIRLSQRWRDEFVSWDPSWYGGLSNFTVPASRIWTPDITIREAIAIHRQYSDGYACIEWTGWVNKVEDIILTLHCDLAMLLFPFDQQKCNITLYPQLHTEQDVLLYVDTRRRSEFDRKGHGEWDLMEVKVYTYSQKQYSHLSFQVELGRYSLFYVLNLMVPSAMVMLIDVAAFAVPVNCAERIPFKVTLLFGYTVFLVLITDILPPFRDTTPVLGVYLVVCLILLCVSMGESVLLLTLGQPDSHTHTTPLEKIIQRVSPQLLKTDGPTEHLRAYRRHVSRGLRRSFALRHGRVGPGLCGRGCVIDRLKEELEDVSEELRKLNWVNAQRSSRLHLMEALDRFCFKLYISTLAVFALSLTLLWTLNR</sequence>
<dbReference type="FunFam" id="2.70.170.10:FF:000017">
    <property type="entry name" value="5-hydroxytryptamine receptor 3A"/>
    <property type="match status" value="1"/>
</dbReference>
<evidence type="ECO:0000256" key="5">
    <source>
        <dbReference type="ARBA" id="ARBA00022989"/>
    </source>
</evidence>
<evidence type="ECO:0000259" key="22">
    <source>
        <dbReference type="Pfam" id="PF02932"/>
    </source>
</evidence>
<evidence type="ECO:0000256" key="12">
    <source>
        <dbReference type="ARBA" id="ARBA00023257"/>
    </source>
</evidence>
<evidence type="ECO:0000256" key="13">
    <source>
        <dbReference type="ARBA" id="ARBA00023286"/>
    </source>
</evidence>
<keyword evidence="5 20" id="KW-1133">Transmembrane helix</keyword>
<comment type="catalytic activity">
    <reaction evidence="18">
        <text>Ca(2+)(in) = Ca(2+)(out)</text>
        <dbReference type="Rhea" id="RHEA:29671"/>
        <dbReference type="ChEBI" id="CHEBI:29108"/>
    </reaction>
</comment>
<proteinExistence type="inferred from homology"/>
<keyword evidence="12" id="KW-0628">Postsynaptic cell membrane</keyword>
<comment type="subcellular location">
    <subcellularLocation>
        <location evidence="15">Postsynaptic cell membrane</location>
        <topology evidence="15">Multi-pass membrane protein</topology>
    </subcellularLocation>
</comment>
<dbReference type="Pfam" id="PF02932">
    <property type="entry name" value="Neur_chan_memb"/>
    <property type="match status" value="1"/>
</dbReference>
<evidence type="ECO:0000256" key="1">
    <source>
        <dbReference type="ARBA" id="ARBA00022448"/>
    </source>
</evidence>
<keyword evidence="1 20" id="KW-0813">Transport</keyword>
<dbReference type="Ensembl" id="ENSPNAT00000001141.2">
    <property type="protein sequence ID" value="ENSPNAP00000007857.1"/>
    <property type="gene ID" value="ENSPNAG00000013538.2"/>
</dbReference>
<feature type="transmembrane region" description="Helical" evidence="20">
    <location>
        <begin position="284"/>
        <end position="307"/>
    </location>
</feature>
<evidence type="ECO:0000259" key="21">
    <source>
        <dbReference type="Pfam" id="PF02931"/>
    </source>
</evidence>
<dbReference type="GO" id="GO:0045211">
    <property type="term" value="C:postsynaptic membrane"/>
    <property type="evidence" value="ECO:0007669"/>
    <property type="project" value="UniProtKB-SubCell"/>
</dbReference>
<keyword evidence="24" id="KW-1185">Reference proteome</keyword>
<reference evidence="23" key="3">
    <citation type="submission" date="2025-09" db="UniProtKB">
        <authorList>
            <consortium name="Ensembl"/>
        </authorList>
    </citation>
    <scope>IDENTIFICATION</scope>
</reference>
<dbReference type="InterPro" id="IPR006202">
    <property type="entry name" value="Neur_chan_lig-bd"/>
</dbReference>
<keyword evidence="14 20" id="KW-0407">Ion channel</keyword>
<comment type="function">
    <text evidence="19">Forms serotonin (5-hydroxytryptamine/5-HT3)-activated cation-selective channel complexes, which when activated cause fast, depolarizing responses in neurons.</text>
</comment>
<dbReference type="PRINTS" id="PR00252">
    <property type="entry name" value="NRIONCHANNEL"/>
</dbReference>
<evidence type="ECO:0000256" key="20">
    <source>
        <dbReference type="RuleBase" id="RU000687"/>
    </source>
</evidence>
<dbReference type="InterPro" id="IPR006201">
    <property type="entry name" value="Neur_channel"/>
</dbReference>
<dbReference type="PANTHER" id="PTHR18945">
    <property type="entry name" value="NEUROTRANSMITTER GATED ION CHANNEL"/>
    <property type="match status" value="1"/>
</dbReference>
<keyword evidence="11" id="KW-0325">Glycoprotein</keyword>
<dbReference type="STRING" id="42514.ENSPNAP00000007857"/>
<evidence type="ECO:0000256" key="9">
    <source>
        <dbReference type="ARBA" id="ARBA00023157"/>
    </source>
</evidence>